<proteinExistence type="predicted"/>
<dbReference type="Gene3D" id="2.60.200.20">
    <property type="match status" value="1"/>
</dbReference>
<feature type="region of interest" description="Disordered" evidence="1">
    <location>
        <begin position="115"/>
        <end position="139"/>
    </location>
</feature>
<feature type="compositionally biased region" description="Basic and acidic residues" evidence="1">
    <location>
        <begin position="118"/>
        <end position="138"/>
    </location>
</feature>
<comment type="caution">
    <text evidence="3">The sequence shown here is derived from an EMBL/GenBank/DDBJ whole genome shotgun (WGS) entry which is preliminary data.</text>
</comment>
<keyword evidence="3" id="KW-0723">Serine/threonine-protein kinase</keyword>
<feature type="domain" description="FHA" evidence="2">
    <location>
        <begin position="28"/>
        <end position="78"/>
    </location>
</feature>
<dbReference type="InterPro" id="IPR008984">
    <property type="entry name" value="SMAD_FHA_dom_sf"/>
</dbReference>
<dbReference type="STRING" id="3476.A0A2P5BWS6"/>
<dbReference type="SUPFAM" id="SSF49879">
    <property type="entry name" value="SMAD/FHA domain"/>
    <property type="match status" value="1"/>
</dbReference>
<dbReference type="AlphaFoldDB" id="A0A2P5BWS6"/>
<name>A0A2P5BWS6_PARAD</name>
<keyword evidence="3" id="KW-0808">Transferase</keyword>
<dbReference type="Proteomes" id="UP000237105">
    <property type="component" value="Unassembled WGS sequence"/>
</dbReference>
<organism evidence="3 4">
    <name type="scientific">Parasponia andersonii</name>
    <name type="common">Sponia andersonii</name>
    <dbReference type="NCBI Taxonomy" id="3476"/>
    <lineage>
        <taxon>Eukaryota</taxon>
        <taxon>Viridiplantae</taxon>
        <taxon>Streptophyta</taxon>
        <taxon>Embryophyta</taxon>
        <taxon>Tracheophyta</taxon>
        <taxon>Spermatophyta</taxon>
        <taxon>Magnoliopsida</taxon>
        <taxon>eudicotyledons</taxon>
        <taxon>Gunneridae</taxon>
        <taxon>Pentapetalae</taxon>
        <taxon>rosids</taxon>
        <taxon>fabids</taxon>
        <taxon>Rosales</taxon>
        <taxon>Cannabaceae</taxon>
        <taxon>Parasponia</taxon>
    </lineage>
</organism>
<feature type="region of interest" description="Disordered" evidence="1">
    <location>
        <begin position="166"/>
        <end position="246"/>
    </location>
</feature>
<keyword evidence="3" id="KW-0418">Kinase</keyword>
<evidence type="ECO:0000313" key="3">
    <source>
        <dbReference type="EMBL" id="PON53265.1"/>
    </source>
</evidence>
<evidence type="ECO:0000313" key="4">
    <source>
        <dbReference type="Proteomes" id="UP000237105"/>
    </source>
</evidence>
<dbReference type="PANTHER" id="PTHR23308">
    <property type="entry name" value="NUCLEAR INHIBITOR OF PROTEIN PHOSPHATASE-1"/>
    <property type="match status" value="1"/>
</dbReference>
<dbReference type="SMART" id="SM00240">
    <property type="entry name" value="FHA"/>
    <property type="match status" value="1"/>
</dbReference>
<gene>
    <name evidence="3" type="ORF">PanWU01x14_203780</name>
</gene>
<evidence type="ECO:0000259" key="2">
    <source>
        <dbReference type="PROSITE" id="PS50006"/>
    </source>
</evidence>
<accession>A0A2P5BWS6</accession>
<dbReference type="InterPro" id="IPR000253">
    <property type="entry name" value="FHA_dom"/>
</dbReference>
<dbReference type="OrthoDB" id="687730at2759"/>
<feature type="compositionally biased region" description="Basic residues" evidence="1">
    <location>
        <begin position="225"/>
        <end position="239"/>
    </location>
</feature>
<keyword evidence="4" id="KW-1185">Reference proteome</keyword>
<sequence length="382" mass="42234">MGAMALKLVINKGPREGESLEYPPGSTIRIGRVVRGNNLTIKDAGISSKHISIWSESGKWILRDLDSSNGSFLNDEALDPEVPVDLSDGDCIKIGETTSISVKIEDLDGSRLRRNPRRAVESMEGNRGRRGRAAKEIEENSEAVDVVEIGAENGNPRRGRKARVLESVAEEEEPHEVLEEEKPGRQRVSSRRTRSSKNEENAVSGSVLGKIPENSDTEGGVVKVGAKKTRGRTRRKNSPQKKPDCVMIDAEDDGSINRLNLGEQDCEKAFSELGVGNTGEMEDNVNAYDKNDNEIDCGVRVIFNEAEKGSGSGCKETLDDSGKEPDLEKMTLGEWFDYLEIDLPKQIFKATEEMIMGMRLKAERVREYMVEQKNEKAKVPVG</sequence>
<dbReference type="InterPro" id="IPR050923">
    <property type="entry name" value="Cell_Proc_Reg/RNA_Proc"/>
</dbReference>
<feature type="compositionally biased region" description="Basic and acidic residues" evidence="1">
    <location>
        <begin position="175"/>
        <end position="184"/>
    </location>
</feature>
<dbReference type="GO" id="GO:0004674">
    <property type="term" value="F:protein serine/threonine kinase activity"/>
    <property type="evidence" value="ECO:0007669"/>
    <property type="project" value="UniProtKB-KW"/>
</dbReference>
<dbReference type="EMBL" id="JXTB01000209">
    <property type="protein sequence ID" value="PON53265.1"/>
    <property type="molecule type" value="Genomic_DNA"/>
</dbReference>
<protein>
    <submittedName>
        <fullName evidence="3">Serine/threonine protein kinase</fullName>
    </submittedName>
</protein>
<dbReference type="Pfam" id="PF00498">
    <property type="entry name" value="FHA"/>
    <property type="match status" value="1"/>
</dbReference>
<reference evidence="4" key="1">
    <citation type="submission" date="2016-06" db="EMBL/GenBank/DDBJ databases">
        <title>Parallel loss of symbiosis genes in relatives of nitrogen-fixing non-legume Parasponia.</title>
        <authorList>
            <person name="Van Velzen R."/>
            <person name="Holmer R."/>
            <person name="Bu F."/>
            <person name="Rutten L."/>
            <person name="Van Zeijl A."/>
            <person name="Liu W."/>
            <person name="Santuari L."/>
            <person name="Cao Q."/>
            <person name="Sharma T."/>
            <person name="Shen D."/>
            <person name="Roswanjaya Y."/>
            <person name="Wardhani T."/>
            <person name="Kalhor M.S."/>
            <person name="Jansen J."/>
            <person name="Van den Hoogen J."/>
            <person name="Gungor B."/>
            <person name="Hartog M."/>
            <person name="Hontelez J."/>
            <person name="Verver J."/>
            <person name="Yang W.-C."/>
            <person name="Schijlen E."/>
            <person name="Repin R."/>
            <person name="Schilthuizen M."/>
            <person name="Schranz E."/>
            <person name="Heidstra R."/>
            <person name="Miyata K."/>
            <person name="Fedorova E."/>
            <person name="Kohlen W."/>
            <person name="Bisseling T."/>
            <person name="Smit S."/>
            <person name="Geurts R."/>
        </authorList>
    </citation>
    <scope>NUCLEOTIDE SEQUENCE [LARGE SCALE GENOMIC DNA]</scope>
    <source>
        <strain evidence="4">cv. WU1-14</strain>
    </source>
</reference>
<evidence type="ECO:0000256" key="1">
    <source>
        <dbReference type="SAM" id="MobiDB-lite"/>
    </source>
</evidence>
<dbReference type="PROSITE" id="PS50006">
    <property type="entry name" value="FHA_DOMAIN"/>
    <property type="match status" value="1"/>
</dbReference>